<reference evidence="1 2" key="1">
    <citation type="submission" date="2018-06" db="EMBL/GenBank/DDBJ databases">
        <title>Comparative genomics reveals the genomic features of Rhizophagus irregularis, R. cerebriforme, R. diaphanum and Gigaspora rosea, and their symbiotic lifestyle signature.</title>
        <authorList>
            <person name="Morin E."/>
            <person name="San Clemente H."/>
            <person name="Chen E.C.H."/>
            <person name="De La Providencia I."/>
            <person name="Hainaut M."/>
            <person name="Kuo A."/>
            <person name="Kohler A."/>
            <person name="Murat C."/>
            <person name="Tang N."/>
            <person name="Roy S."/>
            <person name="Loubradou J."/>
            <person name="Henrissat B."/>
            <person name="Grigoriev I.V."/>
            <person name="Corradi N."/>
            <person name="Roux C."/>
            <person name="Martin F.M."/>
        </authorList>
    </citation>
    <scope>NUCLEOTIDE SEQUENCE [LARGE SCALE GENOMIC DNA]</scope>
    <source>
        <strain evidence="1 2">DAOM 194757</strain>
    </source>
</reference>
<organism evidence="1 2">
    <name type="scientific">Gigaspora rosea</name>
    <dbReference type="NCBI Taxonomy" id="44941"/>
    <lineage>
        <taxon>Eukaryota</taxon>
        <taxon>Fungi</taxon>
        <taxon>Fungi incertae sedis</taxon>
        <taxon>Mucoromycota</taxon>
        <taxon>Glomeromycotina</taxon>
        <taxon>Glomeromycetes</taxon>
        <taxon>Diversisporales</taxon>
        <taxon>Gigasporaceae</taxon>
        <taxon>Gigaspora</taxon>
    </lineage>
</organism>
<evidence type="ECO:0000313" key="1">
    <source>
        <dbReference type="EMBL" id="RIB22299.1"/>
    </source>
</evidence>
<name>A0A397VMS6_9GLOM</name>
<comment type="caution">
    <text evidence="1">The sequence shown here is derived from an EMBL/GenBank/DDBJ whole genome shotgun (WGS) entry which is preliminary data.</text>
</comment>
<proteinExistence type="predicted"/>
<sequence length="77" mass="9054">MSVGEKKNRLQTALKSFARNRNIKKVGHEEVRDYYDYKSAKCLDSNNNIVILDMFRSLDKPTKKKKNLKKRFFAATI</sequence>
<gene>
    <name evidence="1" type="ORF">C2G38_2174361</name>
</gene>
<keyword evidence="2" id="KW-1185">Reference proteome</keyword>
<evidence type="ECO:0000313" key="2">
    <source>
        <dbReference type="Proteomes" id="UP000266673"/>
    </source>
</evidence>
<dbReference type="Proteomes" id="UP000266673">
    <property type="component" value="Unassembled WGS sequence"/>
</dbReference>
<accession>A0A397VMS6</accession>
<dbReference type="EMBL" id="QKWP01000316">
    <property type="protein sequence ID" value="RIB22299.1"/>
    <property type="molecule type" value="Genomic_DNA"/>
</dbReference>
<protein>
    <submittedName>
        <fullName evidence="1">Uncharacterized protein</fullName>
    </submittedName>
</protein>
<dbReference type="AlphaFoldDB" id="A0A397VMS6"/>